<evidence type="ECO:0000256" key="3">
    <source>
        <dbReference type="ARBA" id="ARBA00022448"/>
    </source>
</evidence>
<dbReference type="GO" id="GO:0016682">
    <property type="term" value="F:oxidoreductase activity, acting on diphenols and related substances as donors, oxygen as acceptor"/>
    <property type="evidence" value="ECO:0007669"/>
    <property type="project" value="TreeGrafter"/>
</dbReference>
<keyword evidence="9" id="KW-1133">Transmembrane helix</keyword>
<evidence type="ECO:0000313" key="13">
    <source>
        <dbReference type="Proteomes" id="UP000480222"/>
    </source>
</evidence>
<keyword evidence="6" id="KW-0812">Transmembrane</keyword>
<gene>
    <name evidence="12" type="ORF">CIP107547_02098</name>
</gene>
<evidence type="ECO:0000256" key="8">
    <source>
        <dbReference type="ARBA" id="ARBA00022982"/>
    </source>
</evidence>
<dbReference type="GO" id="GO:0005886">
    <property type="term" value="C:plasma membrane"/>
    <property type="evidence" value="ECO:0007669"/>
    <property type="project" value="UniProtKB-SubCell"/>
</dbReference>
<dbReference type="InterPro" id="IPR003317">
    <property type="entry name" value="Cyt-d_oxidase_su2"/>
</dbReference>
<keyword evidence="4" id="KW-1003">Cell membrane</keyword>
<comment type="similarity">
    <text evidence="2">Belongs to the cytochrome ubiquinol oxidase subunit 2 family.</text>
</comment>
<dbReference type="GO" id="GO:0046872">
    <property type="term" value="F:metal ion binding"/>
    <property type="evidence" value="ECO:0007669"/>
    <property type="project" value="UniProtKB-KW"/>
</dbReference>
<dbReference type="GO" id="GO:0019646">
    <property type="term" value="P:aerobic electron transport chain"/>
    <property type="evidence" value="ECO:0007669"/>
    <property type="project" value="TreeGrafter"/>
</dbReference>
<evidence type="ECO:0000256" key="5">
    <source>
        <dbReference type="ARBA" id="ARBA00022617"/>
    </source>
</evidence>
<dbReference type="KEGG" id="cdip:ERS451417_01924"/>
<keyword evidence="8" id="KW-0249">Electron transport</keyword>
<name>A0A0D6GW76_CORDP</name>
<evidence type="ECO:0000256" key="11">
    <source>
        <dbReference type="ARBA" id="ARBA00023136"/>
    </source>
</evidence>
<dbReference type="Proteomes" id="UP000480222">
    <property type="component" value="Unassembled WGS sequence"/>
</dbReference>
<dbReference type="PANTHER" id="PTHR43141:SF5">
    <property type="entry name" value="CYTOCHROME BD-I UBIQUINOL OXIDASE SUBUNIT 2"/>
    <property type="match status" value="1"/>
</dbReference>
<dbReference type="GO" id="GO:0070069">
    <property type="term" value="C:cytochrome complex"/>
    <property type="evidence" value="ECO:0007669"/>
    <property type="project" value="TreeGrafter"/>
</dbReference>
<dbReference type="NCBIfam" id="TIGR00203">
    <property type="entry name" value="cydB"/>
    <property type="match status" value="1"/>
</dbReference>
<keyword evidence="7" id="KW-0479">Metal-binding</keyword>
<dbReference type="RefSeq" id="WP_014302292.1">
    <property type="nucleotide sequence ID" value="NZ_CAJDYE010000009.1"/>
</dbReference>
<evidence type="ECO:0000256" key="2">
    <source>
        <dbReference type="ARBA" id="ARBA00007543"/>
    </source>
</evidence>
<sequence length="324" mass="35164">MDLQTVWFVLVAVLFAGYFVLEGFDFGVGMLLPFLSKQERTAAIKAIGPVWDGNEVWLITAGGALFAAFPEWYATMFSGFYLPLFLILIGLILRGVALEWRGKVDTDVWRDRCDIGIGIGSWVPALLWGVAFANVVHGVAIDSSFHIDSSLTGLIALLNPFGLLGGVAFVLVFLLHGALFLKLKTEITVMGSLAGRLFIPAAVVGAVFLVWTQLAHGRGWTWAPLVIAVVGLVVAALGIRGNRDGWAFAATSVVILCVAAVLFGSLFPNLMPTTLADGTSLTIYNASSSQYTLTMMTWAAVLVTPLVLLYQGWTYWVFRQRVRV</sequence>
<dbReference type="GO" id="GO:0009055">
    <property type="term" value="F:electron transfer activity"/>
    <property type="evidence" value="ECO:0007669"/>
    <property type="project" value="TreeGrafter"/>
</dbReference>
<evidence type="ECO:0000256" key="10">
    <source>
        <dbReference type="ARBA" id="ARBA00023004"/>
    </source>
</evidence>
<comment type="caution">
    <text evidence="12">The sequence shown here is derived from an EMBL/GenBank/DDBJ whole genome shotgun (WGS) entry which is preliminary data.</text>
</comment>
<dbReference type="AlphaFoldDB" id="A0A0D6GW76"/>
<keyword evidence="10" id="KW-0408">Iron</keyword>
<keyword evidence="5" id="KW-0349">Heme</keyword>
<accession>A0A0D6GW76</accession>
<evidence type="ECO:0000256" key="7">
    <source>
        <dbReference type="ARBA" id="ARBA00022723"/>
    </source>
</evidence>
<dbReference type="Pfam" id="PF02322">
    <property type="entry name" value="Cyt_bd_oxida_II"/>
    <property type="match status" value="1"/>
</dbReference>
<dbReference type="PIRSF" id="PIRSF000267">
    <property type="entry name" value="Cyt_oxidse_sub2"/>
    <property type="match status" value="1"/>
</dbReference>
<dbReference type="EMBL" id="CADDAV010000026">
    <property type="protein sequence ID" value="CAB0617739.1"/>
    <property type="molecule type" value="Genomic_DNA"/>
</dbReference>
<organism evidence="12 13">
    <name type="scientific">Corynebacterium diphtheriae</name>
    <dbReference type="NCBI Taxonomy" id="1717"/>
    <lineage>
        <taxon>Bacteria</taxon>
        <taxon>Bacillati</taxon>
        <taxon>Actinomycetota</taxon>
        <taxon>Actinomycetes</taxon>
        <taxon>Mycobacteriales</taxon>
        <taxon>Corynebacteriaceae</taxon>
        <taxon>Corynebacterium</taxon>
    </lineage>
</organism>
<evidence type="ECO:0000256" key="4">
    <source>
        <dbReference type="ARBA" id="ARBA00022475"/>
    </source>
</evidence>
<keyword evidence="11" id="KW-0472">Membrane</keyword>
<comment type="subcellular location">
    <subcellularLocation>
        <location evidence="1">Cell membrane</location>
        <topology evidence="1">Multi-pass membrane protein</topology>
    </subcellularLocation>
</comment>
<dbReference type="OMA" id="FLPQVWF"/>
<dbReference type="GeneID" id="29422008"/>
<evidence type="ECO:0000256" key="9">
    <source>
        <dbReference type="ARBA" id="ARBA00022989"/>
    </source>
</evidence>
<reference evidence="12 13" key="1">
    <citation type="submission" date="2020-02" db="EMBL/GenBank/DDBJ databases">
        <authorList>
            <person name="Brisse S."/>
        </authorList>
    </citation>
    <scope>NUCLEOTIDE SEQUENCE [LARGE SCALE GENOMIC DNA]</scope>
    <source>
        <strain evidence="12">CIP107547</strain>
    </source>
</reference>
<proteinExistence type="inferred from homology"/>
<keyword evidence="3" id="KW-0813">Transport</keyword>
<evidence type="ECO:0000256" key="1">
    <source>
        <dbReference type="ARBA" id="ARBA00004651"/>
    </source>
</evidence>
<evidence type="ECO:0000256" key="6">
    <source>
        <dbReference type="ARBA" id="ARBA00022692"/>
    </source>
</evidence>
<evidence type="ECO:0000313" key="12">
    <source>
        <dbReference type="EMBL" id="CAB0617739.1"/>
    </source>
</evidence>
<protein>
    <submittedName>
        <fullName evidence="12">Cytochrome d ubiquinol oxidase subunit II</fullName>
    </submittedName>
</protein>
<dbReference type="PANTHER" id="PTHR43141">
    <property type="entry name" value="CYTOCHROME BD2 SUBUNIT II"/>
    <property type="match status" value="1"/>
</dbReference>